<accession>A0ABW1K4V0</accession>
<dbReference type="GO" id="GO:0005524">
    <property type="term" value="F:ATP binding"/>
    <property type="evidence" value="ECO:0007669"/>
    <property type="project" value="UniProtKB-KW"/>
</dbReference>
<comment type="caution">
    <text evidence="7">The sequence shown here is derived from an EMBL/GenBank/DDBJ whole genome shotgun (WGS) entry which is preliminary data.</text>
</comment>
<dbReference type="Pfam" id="PF00005">
    <property type="entry name" value="ABC_tran"/>
    <property type="match status" value="2"/>
</dbReference>
<evidence type="ECO:0000256" key="1">
    <source>
        <dbReference type="ARBA" id="ARBA00022448"/>
    </source>
</evidence>
<organism evidence="7 8">
    <name type="scientific">Plantactinospora solaniradicis</name>
    <dbReference type="NCBI Taxonomy" id="1723736"/>
    <lineage>
        <taxon>Bacteria</taxon>
        <taxon>Bacillati</taxon>
        <taxon>Actinomycetota</taxon>
        <taxon>Actinomycetes</taxon>
        <taxon>Micromonosporales</taxon>
        <taxon>Micromonosporaceae</taxon>
        <taxon>Plantactinospora</taxon>
    </lineage>
</organism>
<dbReference type="PANTHER" id="PTHR43790:SF9">
    <property type="entry name" value="GALACTOFURANOSE TRANSPORTER ATP-BINDING PROTEIN YTFR"/>
    <property type="match status" value="1"/>
</dbReference>
<keyword evidence="3" id="KW-0547">Nucleotide-binding</keyword>
<dbReference type="EMBL" id="JBHSPR010000008">
    <property type="protein sequence ID" value="MFC6016739.1"/>
    <property type="molecule type" value="Genomic_DNA"/>
</dbReference>
<evidence type="ECO:0000313" key="7">
    <source>
        <dbReference type="EMBL" id="MFC6016739.1"/>
    </source>
</evidence>
<dbReference type="InterPro" id="IPR003593">
    <property type="entry name" value="AAA+_ATPase"/>
</dbReference>
<dbReference type="PANTHER" id="PTHR43790">
    <property type="entry name" value="CARBOHYDRATE TRANSPORT ATP-BINDING PROTEIN MG119-RELATED"/>
    <property type="match status" value="1"/>
</dbReference>
<keyword evidence="2" id="KW-0677">Repeat</keyword>
<dbReference type="CDD" id="cd03215">
    <property type="entry name" value="ABC_Carb_Monos_II"/>
    <property type="match status" value="1"/>
</dbReference>
<dbReference type="Proteomes" id="UP001596203">
    <property type="component" value="Unassembled WGS sequence"/>
</dbReference>
<evidence type="ECO:0000256" key="3">
    <source>
        <dbReference type="ARBA" id="ARBA00022741"/>
    </source>
</evidence>
<evidence type="ECO:0000256" key="5">
    <source>
        <dbReference type="SAM" id="MobiDB-lite"/>
    </source>
</evidence>
<keyword evidence="4 7" id="KW-0067">ATP-binding</keyword>
<proteinExistence type="predicted"/>
<feature type="domain" description="ABC transporter" evidence="6">
    <location>
        <begin position="272"/>
        <end position="514"/>
    </location>
</feature>
<dbReference type="InterPro" id="IPR050107">
    <property type="entry name" value="ABC_carbohydrate_import_ATPase"/>
</dbReference>
<dbReference type="SMART" id="SM00382">
    <property type="entry name" value="AAA"/>
    <property type="match status" value="2"/>
</dbReference>
<feature type="region of interest" description="Disordered" evidence="5">
    <location>
        <begin position="1"/>
        <end position="22"/>
    </location>
</feature>
<feature type="domain" description="ABC transporter" evidence="6">
    <location>
        <begin position="24"/>
        <end position="258"/>
    </location>
</feature>
<reference evidence="8" key="1">
    <citation type="journal article" date="2019" name="Int. J. Syst. Evol. Microbiol.">
        <title>The Global Catalogue of Microorganisms (GCM) 10K type strain sequencing project: providing services to taxonomists for standard genome sequencing and annotation.</title>
        <authorList>
            <consortium name="The Broad Institute Genomics Platform"/>
            <consortium name="The Broad Institute Genome Sequencing Center for Infectious Disease"/>
            <person name="Wu L."/>
            <person name="Ma J."/>
        </authorList>
    </citation>
    <scope>NUCLEOTIDE SEQUENCE [LARGE SCALE GENOMIC DNA]</scope>
    <source>
        <strain evidence="8">ZS-35-S2</strain>
    </source>
</reference>
<keyword evidence="8" id="KW-1185">Reference proteome</keyword>
<evidence type="ECO:0000313" key="8">
    <source>
        <dbReference type="Proteomes" id="UP001596203"/>
    </source>
</evidence>
<dbReference type="SUPFAM" id="SSF52540">
    <property type="entry name" value="P-loop containing nucleoside triphosphate hydrolases"/>
    <property type="match status" value="2"/>
</dbReference>
<dbReference type="InterPro" id="IPR017871">
    <property type="entry name" value="ABC_transporter-like_CS"/>
</dbReference>
<dbReference type="RefSeq" id="WP_377420401.1">
    <property type="nucleotide sequence ID" value="NZ_JBHSPR010000008.1"/>
</dbReference>
<evidence type="ECO:0000256" key="4">
    <source>
        <dbReference type="ARBA" id="ARBA00022840"/>
    </source>
</evidence>
<gene>
    <name evidence="7" type="ORF">ACFP2T_11050</name>
</gene>
<dbReference type="CDD" id="cd03216">
    <property type="entry name" value="ABC_Carb_Monos_I"/>
    <property type="match status" value="1"/>
</dbReference>
<dbReference type="InterPro" id="IPR027417">
    <property type="entry name" value="P-loop_NTPase"/>
</dbReference>
<dbReference type="PROSITE" id="PS50893">
    <property type="entry name" value="ABC_TRANSPORTER_2"/>
    <property type="match status" value="2"/>
</dbReference>
<dbReference type="InterPro" id="IPR003439">
    <property type="entry name" value="ABC_transporter-like_ATP-bd"/>
</dbReference>
<evidence type="ECO:0000256" key="2">
    <source>
        <dbReference type="ARBA" id="ARBA00022737"/>
    </source>
</evidence>
<dbReference type="PROSITE" id="PS00211">
    <property type="entry name" value="ABC_TRANSPORTER_1"/>
    <property type="match status" value="1"/>
</dbReference>
<sequence>MMSIDSIAVPGAPAPGTAPPGTAVEATGVTKRFGATTALADAGITIAAGSTHALVGRNGAGKSTLVSILTGLHRPDTGTVRFDGEPAPALADRDAWRRRVACVYQRSTIIPTLTVAENLFLNRQAGRGPIGWARLRRRAGALLDDYGVAVDPGALAGELNVEQRQLVEIARALSLGSRFIILDEPTARLDATAIDRLFTRMRALAASGVTLLFISHHLHEVYEVCDTVTVLRDARWILTRPVTEVGHAALVEAMTGEAVGLTEWPSRPPVTSQTSVALRTTGLRLADAYTDVDLEVRAGEIVGVTGSGSSGKVSLAETLSGLRRPDGGEIRVGAQPVRLGSVPAALAAGIGFVPQDRHREGLVPLLSVEENATLPIAGRFGPAGAIVPKRRTTVAEEMIARYDIKTSSPYAPVNSLSGGNAQKVVLARALSTDPRVLVLIGPTAGVDVRSKESLLGAVRAAADGGTAVLLVSDELDDLRACDRVLVMFHGRISAELGRDWEDAEVVAAVEGVAADRIGAAEAVAAERIGATQESATDGVGAPEGAGQ</sequence>
<name>A0ABW1K4V0_9ACTN</name>
<protein>
    <submittedName>
        <fullName evidence="7">Sugar ABC transporter ATP-binding protein</fullName>
    </submittedName>
</protein>
<evidence type="ECO:0000259" key="6">
    <source>
        <dbReference type="PROSITE" id="PS50893"/>
    </source>
</evidence>
<keyword evidence="1" id="KW-0813">Transport</keyword>
<dbReference type="Gene3D" id="3.40.50.300">
    <property type="entry name" value="P-loop containing nucleotide triphosphate hydrolases"/>
    <property type="match status" value="2"/>
</dbReference>